<sequence length="754" mass="85680">MPIEPENSFLYKFSRRKFIQYSTALTGGITVLPILSQQATANASVSEQQLFWYQKPLRITHTVLRETDARNYDARVVVDYMKKVGANTLCINAGGIVDFFQNPLPAANINTFMGKRDILKEITTACKEVGIKVIARIDFRGVEEHVYKKFPDWFKKDMDQNPVLLTYTKPQLYEACFSGNYRNDYANEFISYVLKNYAVDGIWHNAPGFGGVCYCPQCQASYKAAAGKAIPIINSATEEEIDQYMAWKVQAGDQYMDRIKKTVKSFGEDKAYTAEVFSMYGVGQRIDSGIDLNNARKYFDILVSVAFLTENTEFIHYEDLNYGSTIIKFLKSMVPEREAVVMYGGNGTSHRLVIDPPVDLNIWLWEILSAGGRFWNCYFTNVPSVTHDRRNAYNESEAYTFVKTHEKLLEQHVPVANIGIYYSQPTRLSYRKKMEEGDHFGTEIRGVETVLMENHIPHDFILSDQLSKERLQKYKLVILPNVRCISEKEITLLKDYVRNGGNLLATYATSLYDENGNERQEYGLAEVFGVQYAGKKVNTRKDNYQFILDKKHSLVEADSPHTELLFNAGFTALSKPNKEAKIICTWVPTIQNQPPDKAWVQAFSTEYPTIVEHTYGKGKVLYFANQPDLLSYEPGHPDPRNLLVRSIRLLAGDAISIETTAPSTVHIGLTTSRLNAGQYILSLINTTSGPRRPIRELIPVHDIQVKLKVEGKSVDSHQVLRSQGECRITSKGQELTIQLSKLQDFCAIHIQMKT</sequence>
<dbReference type="SUPFAM" id="SSF51445">
    <property type="entry name" value="(Trans)glycosidases"/>
    <property type="match status" value="1"/>
</dbReference>
<evidence type="ECO:0000313" key="3">
    <source>
        <dbReference type="Proteomes" id="UP000480178"/>
    </source>
</evidence>
<keyword evidence="3" id="KW-1185">Reference proteome</keyword>
<dbReference type="InterPro" id="IPR013738">
    <property type="entry name" value="Beta_galactosidase_Trimer"/>
</dbReference>
<dbReference type="KEGG" id="rhoz:GXP67_02920"/>
<feature type="domain" description="Guanylate kinase-like" evidence="1">
    <location>
        <begin position="337"/>
        <end position="556"/>
    </location>
</feature>
<dbReference type="InterPro" id="IPR008144">
    <property type="entry name" value="Guanylate_kin-like_dom"/>
</dbReference>
<dbReference type="GO" id="GO:0004565">
    <property type="term" value="F:beta-galactosidase activity"/>
    <property type="evidence" value="ECO:0007669"/>
    <property type="project" value="InterPro"/>
</dbReference>
<dbReference type="Pfam" id="PF14871">
    <property type="entry name" value="GHL6"/>
    <property type="match status" value="1"/>
</dbReference>
<dbReference type="InterPro" id="IPR017853">
    <property type="entry name" value="GH"/>
</dbReference>
<dbReference type="EMBL" id="CP048222">
    <property type="protein sequence ID" value="QHT65690.1"/>
    <property type="molecule type" value="Genomic_DNA"/>
</dbReference>
<dbReference type="GO" id="GO:0005975">
    <property type="term" value="P:carbohydrate metabolic process"/>
    <property type="evidence" value="ECO:0007669"/>
    <property type="project" value="InterPro"/>
</dbReference>
<dbReference type="Proteomes" id="UP000480178">
    <property type="component" value="Chromosome"/>
</dbReference>
<dbReference type="SUPFAM" id="SSF52317">
    <property type="entry name" value="Class I glutamine amidotransferase-like"/>
    <property type="match status" value="1"/>
</dbReference>
<name>A0A6C0GDB7_9BACT</name>
<dbReference type="InterPro" id="IPR029062">
    <property type="entry name" value="Class_I_gatase-like"/>
</dbReference>
<evidence type="ECO:0000313" key="2">
    <source>
        <dbReference type="EMBL" id="QHT65690.1"/>
    </source>
</evidence>
<reference evidence="2 3" key="1">
    <citation type="submission" date="2020-01" db="EMBL/GenBank/DDBJ databases">
        <authorList>
            <person name="Kim M.K."/>
        </authorList>
    </citation>
    <scope>NUCLEOTIDE SEQUENCE [LARGE SCALE GENOMIC DNA]</scope>
    <source>
        <strain evidence="2 3">172606-1</strain>
    </source>
</reference>
<dbReference type="CDD" id="cd03143">
    <property type="entry name" value="A4_beta-galactosidase_middle_domain"/>
    <property type="match status" value="1"/>
</dbReference>
<organism evidence="2 3">
    <name type="scientific">Rhodocytophaga rosea</name>
    <dbReference type="NCBI Taxonomy" id="2704465"/>
    <lineage>
        <taxon>Bacteria</taxon>
        <taxon>Pseudomonadati</taxon>
        <taxon>Bacteroidota</taxon>
        <taxon>Cytophagia</taxon>
        <taxon>Cytophagales</taxon>
        <taxon>Rhodocytophagaceae</taxon>
        <taxon>Rhodocytophaga</taxon>
    </lineage>
</organism>
<proteinExistence type="predicted"/>
<accession>A0A6C0GDB7</accession>
<gene>
    <name evidence="2" type="ORF">GXP67_02920</name>
</gene>
<dbReference type="PROSITE" id="PS51318">
    <property type="entry name" value="TAT"/>
    <property type="match status" value="1"/>
</dbReference>
<protein>
    <recommendedName>
        <fullName evidence="1">Guanylate kinase-like domain-containing protein</fullName>
    </recommendedName>
</protein>
<dbReference type="Gene3D" id="3.40.50.880">
    <property type="match status" value="1"/>
</dbReference>
<dbReference type="RefSeq" id="WP_162441770.1">
    <property type="nucleotide sequence ID" value="NZ_CP048222.1"/>
</dbReference>
<dbReference type="Gene3D" id="3.20.20.80">
    <property type="entry name" value="Glycosidases"/>
    <property type="match status" value="1"/>
</dbReference>
<dbReference type="InterPro" id="IPR006311">
    <property type="entry name" value="TAT_signal"/>
</dbReference>
<dbReference type="Pfam" id="PF08532">
    <property type="entry name" value="Glyco_hydro_42M"/>
    <property type="match status" value="1"/>
</dbReference>
<dbReference type="AlphaFoldDB" id="A0A6C0GDB7"/>
<dbReference type="InterPro" id="IPR028212">
    <property type="entry name" value="GHL6"/>
</dbReference>
<evidence type="ECO:0000259" key="1">
    <source>
        <dbReference type="PROSITE" id="PS50052"/>
    </source>
</evidence>
<dbReference type="PROSITE" id="PS50052">
    <property type="entry name" value="GUANYLATE_KINASE_2"/>
    <property type="match status" value="1"/>
</dbReference>